<feature type="transmembrane region" description="Helical" evidence="7">
    <location>
        <begin position="242"/>
        <end position="260"/>
    </location>
</feature>
<dbReference type="GO" id="GO:0005886">
    <property type="term" value="C:plasma membrane"/>
    <property type="evidence" value="ECO:0007669"/>
    <property type="project" value="UniProtKB-SubCell"/>
</dbReference>
<accession>A0A1I5LUR1</accession>
<evidence type="ECO:0000256" key="7">
    <source>
        <dbReference type="SAM" id="Phobius"/>
    </source>
</evidence>
<dbReference type="InterPro" id="IPR011701">
    <property type="entry name" value="MFS"/>
</dbReference>
<feature type="transmembrane region" description="Helical" evidence="7">
    <location>
        <begin position="210"/>
        <end position="230"/>
    </location>
</feature>
<feature type="transmembrane region" description="Helical" evidence="7">
    <location>
        <begin position="174"/>
        <end position="198"/>
    </location>
</feature>
<keyword evidence="2" id="KW-0813">Transport</keyword>
<keyword evidence="3" id="KW-1003">Cell membrane</keyword>
<feature type="transmembrane region" description="Helical" evidence="7">
    <location>
        <begin position="342"/>
        <end position="363"/>
    </location>
</feature>
<dbReference type="AlphaFoldDB" id="A0A1I5LUR1"/>
<dbReference type="Gene3D" id="1.20.1250.20">
    <property type="entry name" value="MFS general substrate transporter like domains"/>
    <property type="match status" value="1"/>
</dbReference>
<dbReference type="PANTHER" id="PTHR42718">
    <property type="entry name" value="MAJOR FACILITATOR SUPERFAMILY MULTIDRUG TRANSPORTER MFSC"/>
    <property type="match status" value="1"/>
</dbReference>
<dbReference type="STRING" id="1523247.SAMN05660464_1909"/>
<feature type="transmembrane region" description="Helical" evidence="7">
    <location>
        <begin position="115"/>
        <end position="137"/>
    </location>
</feature>
<dbReference type="CDD" id="cd17321">
    <property type="entry name" value="MFS_MMR_MDR_like"/>
    <property type="match status" value="1"/>
</dbReference>
<proteinExistence type="predicted"/>
<feature type="transmembrane region" description="Helical" evidence="7">
    <location>
        <begin position="369"/>
        <end position="395"/>
    </location>
</feature>
<keyword evidence="5 7" id="KW-1133">Transmembrane helix</keyword>
<keyword evidence="10" id="KW-1185">Reference proteome</keyword>
<evidence type="ECO:0000313" key="10">
    <source>
        <dbReference type="Proteomes" id="UP000198857"/>
    </source>
</evidence>
<sequence>MTATDRDRAATGEDERPGSARRWWVLATMTVCLLVVITGNTTLNVAIPTLQRELGATQGELQWAVDAYIVVFAGLLFSWGVVGDRIGRRTVLLIGLGVFAAASVLAAFSDSPLELIAWRALMGVGGAAVQPTTLAVITNVFPPAERGRAIGIWAATAGLAVAGGPLASGAVLTTFWWGAIFLIGVPVALLGVVGTLAFVPESRDPDPGRLDVPGVLLSIAALAGLVYGIIHGGSGVGWTTPGVLVPLLGGAVLMALFVWLQRRSAHPALDVSLFRLPAFSAAAVALGLNFFALMGATFYLVYYLQGARGYDPLQSGAALVPVAIGMAVMASRSSRLAERHGAKAVCAGGFGLITLSFLGFQLLDQDAPLWLLLTTLSVQGLGMGAVMAPATESIMSVVPREKAGAGAAVNNSVRQVGGALGVALLGSVLASAYAADLGRQVDVLPAALRDEARTSVVATLEIARATAEQARAAGDEETAAAADALVEPAREAFVSAMHLTAVGTAAASSVAAVVVLVWLPGRRRPVPDARAAARPGA</sequence>
<gene>
    <name evidence="9" type="ORF">SAMN05660464_1909</name>
</gene>
<dbReference type="PANTHER" id="PTHR42718:SF42">
    <property type="entry name" value="EXPORT PROTEIN"/>
    <property type="match status" value="1"/>
</dbReference>
<feature type="transmembrane region" description="Helical" evidence="7">
    <location>
        <begin position="63"/>
        <end position="83"/>
    </location>
</feature>
<dbReference type="GO" id="GO:0022857">
    <property type="term" value="F:transmembrane transporter activity"/>
    <property type="evidence" value="ECO:0007669"/>
    <property type="project" value="InterPro"/>
</dbReference>
<dbReference type="Proteomes" id="UP000198857">
    <property type="component" value="Unassembled WGS sequence"/>
</dbReference>
<evidence type="ECO:0000256" key="1">
    <source>
        <dbReference type="ARBA" id="ARBA00004651"/>
    </source>
</evidence>
<dbReference type="InterPro" id="IPR036259">
    <property type="entry name" value="MFS_trans_sf"/>
</dbReference>
<name>A0A1I5LUR1_9ACTN</name>
<dbReference type="NCBIfam" id="TIGR00711">
    <property type="entry name" value="efflux_EmrB"/>
    <property type="match status" value="1"/>
</dbReference>
<dbReference type="EMBL" id="FOWQ01000002">
    <property type="protein sequence ID" value="SFP00501.1"/>
    <property type="molecule type" value="Genomic_DNA"/>
</dbReference>
<evidence type="ECO:0000256" key="6">
    <source>
        <dbReference type="ARBA" id="ARBA00023136"/>
    </source>
</evidence>
<feature type="transmembrane region" description="Helical" evidence="7">
    <location>
        <begin position="149"/>
        <end position="168"/>
    </location>
</feature>
<dbReference type="Gene3D" id="1.20.1720.10">
    <property type="entry name" value="Multidrug resistance protein D"/>
    <property type="match status" value="1"/>
</dbReference>
<keyword evidence="6 7" id="KW-0472">Membrane</keyword>
<dbReference type="RefSeq" id="WP_091108750.1">
    <property type="nucleotide sequence ID" value="NZ_FOWQ01000002.1"/>
</dbReference>
<dbReference type="PROSITE" id="PS50850">
    <property type="entry name" value="MFS"/>
    <property type="match status" value="1"/>
</dbReference>
<evidence type="ECO:0000256" key="5">
    <source>
        <dbReference type="ARBA" id="ARBA00022989"/>
    </source>
</evidence>
<dbReference type="InterPro" id="IPR004638">
    <property type="entry name" value="EmrB-like"/>
</dbReference>
<keyword evidence="4 7" id="KW-0812">Transmembrane</keyword>
<feature type="transmembrane region" description="Helical" evidence="7">
    <location>
        <begin position="90"/>
        <end position="109"/>
    </location>
</feature>
<feature type="transmembrane region" description="Helical" evidence="7">
    <location>
        <begin position="496"/>
        <end position="519"/>
    </location>
</feature>
<feature type="domain" description="Major facilitator superfamily (MFS) profile" evidence="8">
    <location>
        <begin position="25"/>
        <end position="523"/>
    </location>
</feature>
<dbReference type="InterPro" id="IPR020846">
    <property type="entry name" value="MFS_dom"/>
</dbReference>
<reference evidence="10" key="1">
    <citation type="submission" date="2016-10" db="EMBL/GenBank/DDBJ databases">
        <authorList>
            <person name="Varghese N."/>
            <person name="Submissions S."/>
        </authorList>
    </citation>
    <scope>NUCLEOTIDE SEQUENCE [LARGE SCALE GENOMIC DNA]</scope>
    <source>
        <strain evidence="10">DSM 44208</strain>
    </source>
</reference>
<protein>
    <submittedName>
        <fullName evidence="9">Drug resistance transporter, EmrB/QacA subfamily</fullName>
    </submittedName>
</protein>
<dbReference type="OrthoDB" id="9781469at2"/>
<evidence type="ECO:0000259" key="8">
    <source>
        <dbReference type="PROSITE" id="PS50850"/>
    </source>
</evidence>
<evidence type="ECO:0000256" key="4">
    <source>
        <dbReference type="ARBA" id="ARBA00022692"/>
    </source>
</evidence>
<feature type="transmembrane region" description="Helical" evidence="7">
    <location>
        <begin position="313"/>
        <end position="330"/>
    </location>
</feature>
<feature type="transmembrane region" description="Helical" evidence="7">
    <location>
        <begin position="281"/>
        <end position="301"/>
    </location>
</feature>
<organism evidence="9 10">
    <name type="scientific">Geodermatophilus dictyosporus</name>
    <dbReference type="NCBI Taxonomy" id="1523247"/>
    <lineage>
        <taxon>Bacteria</taxon>
        <taxon>Bacillati</taxon>
        <taxon>Actinomycetota</taxon>
        <taxon>Actinomycetes</taxon>
        <taxon>Geodermatophilales</taxon>
        <taxon>Geodermatophilaceae</taxon>
        <taxon>Geodermatophilus</taxon>
    </lineage>
</organism>
<evidence type="ECO:0000313" key="9">
    <source>
        <dbReference type="EMBL" id="SFP00501.1"/>
    </source>
</evidence>
<evidence type="ECO:0000256" key="2">
    <source>
        <dbReference type="ARBA" id="ARBA00022448"/>
    </source>
</evidence>
<evidence type="ECO:0000256" key="3">
    <source>
        <dbReference type="ARBA" id="ARBA00022475"/>
    </source>
</evidence>
<comment type="subcellular location">
    <subcellularLocation>
        <location evidence="1">Cell membrane</location>
        <topology evidence="1">Multi-pass membrane protein</topology>
    </subcellularLocation>
</comment>
<dbReference type="SUPFAM" id="SSF103473">
    <property type="entry name" value="MFS general substrate transporter"/>
    <property type="match status" value="1"/>
</dbReference>
<feature type="transmembrane region" description="Helical" evidence="7">
    <location>
        <begin position="23"/>
        <end position="43"/>
    </location>
</feature>
<dbReference type="Pfam" id="PF07690">
    <property type="entry name" value="MFS_1"/>
    <property type="match status" value="1"/>
</dbReference>
<feature type="transmembrane region" description="Helical" evidence="7">
    <location>
        <begin position="416"/>
        <end position="435"/>
    </location>
</feature>